<dbReference type="EMBL" id="CP047182">
    <property type="protein sequence ID" value="QHC65091.1"/>
    <property type="molecule type" value="Genomic_DNA"/>
</dbReference>
<reference evidence="4" key="1">
    <citation type="submission" date="2019-12" db="EMBL/GenBank/DDBJ databases">
        <title>Complete and draft genome sequences of new strains and members of some known species of the genus Rathayibacter isolated from plants.</title>
        <authorList>
            <person name="Tarlachkov S.V."/>
            <person name="Starodumova I.P."/>
            <person name="Dorofeeva L.V."/>
            <person name="Prisyazhnaya N.V."/>
            <person name="Leyn S."/>
            <person name="Zlamal J."/>
            <person name="Elan M."/>
            <person name="Osterman A.L."/>
            <person name="Nadler S."/>
            <person name="Subbotin S.A."/>
            <person name="Evtushenko L.I."/>
        </authorList>
    </citation>
    <scope>NUCLEOTIDE SEQUENCE [LARGE SCALE GENOMIC DNA]</scope>
    <source>
        <strain evidence="4">VKM Ac-2802</strain>
        <plasmid evidence="4">unnamed2</plasmid>
    </source>
</reference>
<feature type="compositionally biased region" description="Basic and acidic residues" evidence="1">
    <location>
        <begin position="537"/>
        <end position="568"/>
    </location>
</feature>
<geneLocation type="plasmid" evidence="3 4">
    <name>unnamed2</name>
</geneLocation>
<proteinExistence type="predicted"/>
<gene>
    <name evidence="3" type="ORF">GSU69_19755</name>
</gene>
<dbReference type="Proteomes" id="UP000464597">
    <property type="component" value="Plasmid unnamed2"/>
</dbReference>
<dbReference type="InterPro" id="IPR005094">
    <property type="entry name" value="Endonuclease_MobA/VirD2"/>
</dbReference>
<evidence type="ECO:0000313" key="4">
    <source>
        <dbReference type="Proteomes" id="UP000464597"/>
    </source>
</evidence>
<accession>A0ABX6H5R1</accession>
<sequence>MRTNITRGTRMHGLMGYLVGPGRTNEHEEQHLIAGDSAIMAEYGHEVLDGAAAAAIAADLDRPRELFGVEVTRNKVRTDENGEAVRDSAGAIVKDRVAADVWHCSLSLAAEEGQLTDEQWGRISTDFVQRMGFAGEDIGKADCRWVAVRHGLSKNGNDHVHIAVSLVREDGTKASVHKDYERSQTISRELEREYGLQVYQAPEREFPERGVRPGARESAARRGHVEPDMQRLERAVRAASSASQDESEFVRRLRQGGVLVRPRFATGRDDVIAGYSVALRPTNGEKAIWHGGGRLARDLTLPELRKGWPDQPESASDAASEWRATAKNPWQYTPVNPGRETAEPAPELFEAYAADMDRLHDYIRSVDPSDKATWAHVARETAGAYAAWSRRMEPTPGPLADAARSLARSAHLRAHETRPRPAMMPSTAAYSALIMAAAGNKKNAAAELLLLNQFARLTHAVASAHKAAGDARRMRELSQTLRGQLSAVRDGYQVVVKAEKVAENERAWQALPEELKDVRRLSQTNFGSGSPVPTKLTKADREREEAMLADRARQSRQGPDQDRGDRGR</sequence>
<keyword evidence="4" id="KW-1185">Reference proteome</keyword>
<evidence type="ECO:0000259" key="2">
    <source>
        <dbReference type="Pfam" id="PF03432"/>
    </source>
</evidence>
<keyword evidence="3" id="KW-0614">Plasmid</keyword>
<evidence type="ECO:0000313" key="3">
    <source>
        <dbReference type="EMBL" id="QHC65091.1"/>
    </source>
</evidence>
<name>A0ABX6H5R1_9MICO</name>
<organism evidence="3 4">
    <name type="scientific">Rathayibacter festucae</name>
    <dbReference type="NCBI Taxonomy" id="110937"/>
    <lineage>
        <taxon>Bacteria</taxon>
        <taxon>Bacillati</taxon>
        <taxon>Actinomycetota</taxon>
        <taxon>Actinomycetes</taxon>
        <taxon>Micrococcales</taxon>
        <taxon>Microbacteriaceae</taxon>
        <taxon>Rathayibacter</taxon>
    </lineage>
</organism>
<protein>
    <submittedName>
        <fullName evidence="3">Relaxase/mobilization nuclease domain-containing protein</fullName>
    </submittedName>
</protein>
<dbReference type="RefSeq" id="WP_159424250.1">
    <property type="nucleotide sequence ID" value="NZ_CP047182.1"/>
</dbReference>
<dbReference type="Pfam" id="PF03432">
    <property type="entry name" value="Relaxase"/>
    <property type="match status" value="1"/>
</dbReference>
<feature type="domain" description="MobA/VirD2-like nuclease" evidence="2">
    <location>
        <begin position="97"/>
        <end position="196"/>
    </location>
</feature>
<evidence type="ECO:0000256" key="1">
    <source>
        <dbReference type="SAM" id="MobiDB-lite"/>
    </source>
</evidence>
<feature type="region of interest" description="Disordered" evidence="1">
    <location>
        <begin position="521"/>
        <end position="568"/>
    </location>
</feature>
<feature type="region of interest" description="Disordered" evidence="1">
    <location>
        <begin position="205"/>
        <end position="228"/>
    </location>
</feature>